<feature type="transmembrane region" description="Helical" evidence="8">
    <location>
        <begin position="442"/>
        <end position="464"/>
    </location>
</feature>
<evidence type="ECO:0000256" key="6">
    <source>
        <dbReference type="ARBA" id="ARBA00023136"/>
    </source>
</evidence>
<proteinExistence type="inferred from homology"/>
<comment type="caution">
    <text evidence="9">The sequence shown here is derived from an EMBL/GenBank/DDBJ whole genome shotgun (WGS) entry which is preliminary data.</text>
</comment>
<evidence type="ECO:0000256" key="5">
    <source>
        <dbReference type="ARBA" id="ARBA00022989"/>
    </source>
</evidence>
<evidence type="ECO:0000313" key="10">
    <source>
        <dbReference type="Proteomes" id="UP001283361"/>
    </source>
</evidence>
<evidence type="ECO:0000256" key="3">
    <source>
        <dbReference type="ARBA" id="ARBA00022692"/>
    </source>
</evidence>
<comment type="subcellular location">
    <subcellularLocation>
        <location evidence="1">Cytoplasmic vesicle</location>
        <location evidence="1">Autophagosome membrane</location>
        <topology evidence="1">Multi-pass membrane protein</topology>
    </subcellularLocation>
</comment>
<dbReference type="EMBL" id="JAWDGP010007343">
    <property type="protein sequence ID" value="KAK3724572.1"/>
    <property type="molecule type" value="Genomic_DNA"/>
</dbReference>
<keyword evidence="3 8" id="KW-0812">Transmembrane</keyword>
<dbReference type="InterPro" id="IPR004240">
    <property type="entry name" value="EMP70"/>
</dbReference>
<evidence type="ECO:0000256" key="4">
    <source>
        <dbReference type="ARBA" id="ARBA00022729"/>
    </source>
</evidence>
<feature type="transmembrane region" description="Helical" evidence="8">
    <location>
        <begin position="642"/>
        <end position="666"/>
    </location>
</feature>
<evidence type="ECO:0000256" key="8">
    <source>
        <dbReference type="RuleBase" id="RU363079"/>
    </source>
</evidence>
<keyword evidence="6 8" id="KW-0472">Membrane</keyword>
<keyword evidence="4" id="KW-0732">Signal</keyword>
<accession>A0AAE0XYN8</accession>
<name>A0AAE0XYN8_9GAST</name>
<dbReference type="PANTHER" id="PTHR10766">
    <property type="entry name" value="TRANSMEMBRANE 9 SUPERFAMILY PROTEIN"/>
    <property type="match status" value="1"/>
</dbReference>
<organism evidence="9 10">
    <name type="scientific">Elysia crispata</name>
    <name type="common">lettuce slug</name>
    <dbReference type="NCBI Taxonomy" id="231223"/>
    <lineage>
        <taxon>Eukaryota</taxon>
        <taxon>Metazoa</taxon>
        <taxon>Spiralia</taxon>
        <taxon>Lophotrochozoa</taxon>
        <taxon>Mollusca</taxon>
        <taxon>Gastropoda</taxon>
        <taxon>Heterobranchia</taxon>
        <taxon>Euthyneura</taxon>
        <taxon>Panpulmonata</taxon>
        <taxon>Sacoglossa</taxon>
        <taxon>Placobranchoidea</taxon>
        <taxon>Plakobranchidae</taxon>
        <taxon>Elysia</taxon>
    </lineage>
</organism>
<evidence type="ECO:0000256" key="2">
    <source>
        <dbReference type="ARBA" id="ARBA00005227"/>
    </source>
</evidence>
<feature type="transmembrane region" description="Helical" evidence="8">
    <location>
        <begin position="601"/>
        <end position="622"/>
    </location>
</feature>
<evidence type="ECO:0000256" key="7">
    <source>
        <dbReference type="ARBA" id="ARBA00037688"/>
    </source>
</evidence>
<protein>
    <recommendedName>
        <fullName evidence="8">Transmembrane 9 superfamily member</fullName>
    </recommendedName>
</protein>
<feature type="transmembrane region" description="Helical" evidence="8">
    <location>
        <begin position="409"/>
        <end position="430"/>
    </location>
</feature>
<keyword evidence="10" id="KW-1185">Reference proteome</keyword>
<reference evidence="9" key="1">
    <citation type="journal article" date="2023" name="G3 (Bethesda)">
        <title>A reference genome for the long-term kleptoplast-retaining sea slug Elysia crispata morphotype clarki.</title>
        <authorList>
            <person name="Eastman K.E."/>
            <person name="Pendleton A.L."/>
            <person name="Shaikh M.A."/>
            <person name="Suttiyut T."/>
            <person name="Ogas R."/>
            <person name="Tomko P."/>
            <person name="Gavelis G."/>
            <person name="Widhalm J.R."/>
            <person name="Wisecaver J.H."/>
        </authorList>
    </citation>
    <scope>NUCLEOTIDE SEQUENCE</scope>
    <source>
        <strain evidence="9">ECLA1</strain>
    </source>
</reference>
<dbReference type="Pfam" id="PF02990">
    <property type="entry name" value="EMP70"/>
    <property type="match status" value="1"/>
</dbReference>
<gene>
    <name evidence="9" type="ORF">RRG08_036550</name>
</gene>
<evidence type="ECO:0000313" key="9">
    <source>
        <dbReference type="EMBL" id="KAK3724572.1"/>
    </source>
</evidence>
<dbReference type="PANTHER" id="PTHR10766:SF177">
    <property type="entry name" value="TRANSMEMBRANE 9 SUPERFAMILY MEMBER 1"/>
    <property type="match status" value="1"/>
</dbReference>
<dbReference type="Proteomes" id="UP001283361">
    <property type="component" value="Unassembled WGS sequence"/>
</dbReference>
<comment type="similarity">
    <text evidence="2 8">Belongs to the nonaspanin (TM9SF) (TC 9.A.2) family.</text>
</comment>
<feature type="transmembrane region" description="Helical" evidence="8">
    <location>
        <begin position="476"/>
        <end position="496"/>
    </location>
</feature>
<dbReference type="GO" id="GO:0072657">
    <property type="term" value="P:protein localization to membrane"/>
    <property type="evidence" value="ECO:0007669"/>
    <property type="project" value="TreeGrafter"/>
</dbReference>
<dbReference type="AlphaFoldDB" id="A0AAE0XYN8"/>
<feature type="transmembrane region" description="Helical" evidence="8">
    <location>
        <begin position="533"/>
        <end position="556"/>
    </location>
</feature>
<dbReference type="GO" id="GO:0000421">
    <property type="term" value="C:autophagosome membrane"/>
    <property type="evidence" value="ECO:0007669"/>
    <property type="project" value="UniProtKB-SubCell"/>
</dbReference>
<feature type="transmembrane region" description="Helical" evidence="8">
    <location>
        <begin position="568"/>
        <end position="589"/>
    </location>
</feature>
<sequence>MLDKLVSDTVSMIVGGCRLIISILENHKTSSTLDKLIGDTVFMIVFSRTQSVTSINALVDTYAFITTDLAVNDETSRRSTKIDTKMATIHKLIALALGFAAVVTVVSPATYKEGDPVTVYVNKVGPYFNPHETYHYYQLPVCRPEKIEHKSLTLGEVLDGDRMAHSLYEIKFRTDVPSKKVLCNVKYTQKELDILRSAIEDLYYFEFVLDDIPIRGFIGHLEEGGFLPHNHKIYLWAHLHFNIEYNKDHIIYANVTTKDQLPISLDGATTPMELVFTYSVKWMNTDLSYEDRGTRLRDNSFFPKNLEIHWLSIINSLVLVFLLIGFVVIIMTRVLKSDFARYNIEDEEDADDLDSDDNGWKIIRTDVFRFPPKKNLFCAILGVGSQFLALATGILLMAMAGMFNVHRHGAINAAAVVLYAFTSSISGYVAANMFKKMGGETWVWNINLTSALFALPFFLVWAIINTVAWAYGTTRALPASTVILLMALWVFIGYPLTVLGGIFGKNYAGSFAAPCRTKNIAREIPSVPWYRSAIAHCAIGGFLPFSAISVELYYIFATLWGREQYTLFGILFVVYGILLSVTACISIALTYFQLSAEDYRWWWRSIFSAGSTGIFVFLYALFYYYKRSNMSGLLQTLEFLGYTALTCYVFFLMLATVSFFASLKFVRYIYVNIKMD</sequence>
<feature type="transmembrane region" description="Helical" evidence="8">
    <location>
        <begin position="308"/>
        <end position="331"/>
    </location>
</feature>
<evidence type="ECO:0000256" key="1">
    <source>
        <dbReference type="ARBA" id="ARBA00004542"/>
    </source>
</evidence>
<comment type="function">
    <text evidence="7">Plays an essential role in autophagy.</text>
</comment>
<feature type="transmembrane region" description="Helical" evidence="8">
    <location>
        <begin position="376"/>
        <end position="403"/>
    </location>
</feature>
<keyword evidence="5 8" id="KW-1133">Transmembrane helix</keyword>